<comment type="subcellular location">
    <subcellularLocation>
        <location evidence="7">Cell inner membrane</location>
        <topology evidence="7">Multi-pass membrane protein</topology>
    </subcellularLocation>
    <subcellularLocation>
        <location evidence="1">Cell membrane</location>
        <topology evidence="1">Multi-pass membrane protein</topology>
    </subcellularLocation>
</comment>
<proteinExistence type="inferred from homology"/>
<comment type="function">
    <text evidence="7">Part of the tripartite ATP-independent periplasmic (TRAP) transport system.</text>
</comment>
<evidence type="ECO:0000313" key="10">
    <source>
        <dbReference type="Proteomes" id="UP000239326"/>
    </source>
</evidence>
<dbReference type="Proteomes" id="UP000239326">
    <property type="component" value="Chromosome"/>
</dbReference>
<dbReference type="Pfam" id="PF04290">
    <property type="entry name" value="DctQ"/>
    <property type="match status" value="1"/>
</dbReference>
<feature type="domain" description="Tripartite ATP-independent periplasmic transporters DctQ component" evidence="8">
    <location>
        <begin position="47"/>
        <end position="180"/>
    </location>
</feature>
<keyword evidence="2 7" id="KW-0813">Transport</keyword>
<keyword evidence="6 7" id="KW-0472">Membrane</keyword>
<dbReference type="GO" id="GO:0005886">
    <property type="term" value="C:plasma membrane"/>
    <property type="evidence" value="ECO:0007669"/>
    <property type="project" value="UniProtKB-SubCell"/>
</dbReference>
<accession>A0A2S0MZD6</accession>
<evidence type="ECO:0000256" key="2">
    <source>
        <dbReference type="ARBA" id="ARBA00022448"/>
    </source>
</evidence>
<protein>
    <recommendedName>
        <fullName evidence="7">TRAP transporter small permease protein</fullName>
    </recommendedName>
</protein>
<dbReference type="KEGG" id="simp:C6571_06965"/>
<evidence type="ECO:0000256" key="5">
    <source>
        <dbReference type="ARBA" id="ARBA00022989"/>
    </source>
</evidence>
<dbReference type="AlphaFoldDB" id="A0A2S0MZD6"/>
<organism evidence="9 10">
    <name type="scientific">Simplicispira suum</name>
    <dbReference type="NCBI Taxonomy" id="2109915"/>
    <lineage>
        <taxon>Bacteria</taxon>
        <taxon>Pseudomonadati</taxon>
        <taxon>Pseudomonadota</taxon>
        <taxon>Betaproteobacteria</taxon>
        <taxon>Burkholderiales</taxon>
        <taxon>Comamonadaceae</taxon>
        <taxon>Simplicispira</taxon>
    </lineage>
</organism>
<comment type="similarity">
    <text evidence="7">Belongs to the TRAP transporter small permease family.</text>
</comment>
<feature type="transmembrane region" description="Helical" evidence="7">
    <location>
        <begin position="162"/>
        <end position="183"/>
    </location>
</feature>
<keyword evidence="7" id="KW-0997">Cell inner membrane</keyword>
<evidence type="ECO:0000256" key="1">
    <source>
        <dbReference type="ARBA" id="ARBA00004651"/>
    </source>
</evidence>
<dbReference type="EMBL" id="CP027669">
    <property type="protein sequence ID" value="AVO41061.1"/>
    <property type="molecule type" value="Genomic_DNA"/>
</dbReference>
<comment type="subunit">
    <text evidence="7">The complex comprises the extracytoplasmic solute receptor protein and the two transmembrane proteins.</text>
</comment>
<feature type="transmembrane region" description="Helical" evidence="7">
    <location>
        <begin position="32"/>
        <end position="51"/>
    </location>
</feature>
<feature type="transmembrane region" description="Helical" evidence="7">
    <location>
        <begin position="71"/>
        <end position="88"/>
    </location>
</feature>
<dbReference type="InterPro" id="IPR055348">
    <property type="entry name" value="DctQ"/>
</dbReference>
<evidence type="ECO:0000259" key="8">
    <source>
        <dbReference type="Pfam" id="PF04290"/>
    </source>
</evidence>
<reference evidence="9 10" key="1">
    <citation type="submission" date="2018-03" db="EMBL/GenBank/DDBJ databases">
        <title>Genome sequencing of Simplicispira sp.</title>
        <authorList>
            <person name="Kim S.-J."/>
            <person name="Heo J."/>
            <person name="Kwon S.-W."/>
        </authorList>
    </citation>
    <scope>NUCLEOTIDE SEQUENCE [LARGE SCALE GENOMIC DNA]</scope>
    <source>
        <strain evidence="9 10">SC1-8</strain>
    </source>
</reference>
<dbReference type="GO" id="GO:0022857">
    <property type="term" value="F:transmembrane transporter activity"/>
    <property type="evidence" value="ECO:0007669"/>
    <property type="project" value="UniProtKB-UniRule"/>
</dbReference>
<evidence type="ECO:0000256" key="4">
    <source>
        <dbReference type="ARBA" id="ARBA00022692"/>
    </source>
</evidence>
<sequence>MEPTNTTALAQEPDAVPKDAYGQPLPAGFQRVVQALNALGTLWIVALMVLINTDVLGRNLFHAPVRGVTELVSLSIVGIVFLQLADTLHSGRITRADVLLQGLQKKRPVLAALLHAFFHLVGALLMGTILWAAWPTLWESIRMREYVGAIGDFTAPVWPVRVVMLVGLCATLITFVLLALADVRRAARVRQMRATGHGA</sequence>
<keyword evidence="5 7" id="KW-1133">Transmembrane helix</keyword>
<evidence type="ECO:0000256" key="6">
    <source>
        <dbReference type="ARBA" id="ARBA00023136"/>
    </source>
</evidence>
<evidence type="ECO:0000256" key="3">
    <source>
        <dbReference type="ARBA" id="ARBA00022475"/>
    </source>
</evidence>
<name>A0A2S0MZD6_9BURK</name>
<gene>
    <name evidence="9" type="ORF">C6571_06965</name>
</gene>
<evidence type="ECO:0000313" key="9">
    <source>
        <dbReference type="EMBL" id="AVO41061.1"/>
    </source>
</evidence>
<dbReference type="OrthoDB" id="8908407at2"/>
<feature type="transmembrane region" description="Helical" evidence="7">
    <location>
        <begin position="109"/>
        <end position="134"/>
    </location>
</feature>
<evidence type="ECO:0000256" key="7">
    <source>
        <dbReference type="RuleBase" id="RU369079"/>
    </source>
</evidence>
<keyword evidence="3" id="KW-1003">Cell membrane</keyword>
<keyword evidence="4 7" id="KW-0812">Transmembrane</keyword>
<dbReference type="RefSeq" id="WP_106446047.1">
    <property type="nucleotide sequence ID" value="NZ_CP027669.1"/>
</dbReference>
<keyword evidence="10" id="KW-1185">Reference proteome</keyword>